<protein>
    <recommendedName>
        <fullName evidence="7">NADP-dependent oxidoreductase domain-containing protein</fullName>
    </recommendedName>
</protein>
<feature type="site" description="Lowers pKa of active site Tyr" evidence="5">
    <location>
        <position position="110"/>
    </location>
</feature>
<dbReference type="InterPro" id="IPR036812">
    <property type="entry name" value="NAD(P)_OxRdtase_dom_sf"/>
</dbReference>
<comment type="similarity">
    <text evidence="1">Belongs to the aldo/keto reductase family.</text>
</comment>
<keyword evidence="3" id="KW-0560">Oxidoreductase</keyword>
<reference evidence="8 9" key="1">
    <citation type="journal article" date="2024" name="Front Chem Biol">
        <title>Unveiling the potential of Daldinia eschscholtzii MFLUCC 19-0629 through bioactivity and bioinformatics studies for enhanced sustainable agriculture production.</title>
        <authorList>
            <person name="Brooks S."/>
            <person name="Weaver J.A."/>
            <person name="Klomchit A."/>
            <person name="Alharthi S.A."/>
            <person name="Onlamun T."/>
            <person name="Nurani R."/>
            <person name="Vong T.K."/>
            <person name="Alberti F."/>
            <person name="Greco C."/>
        </authorList>
    </citation>
    <scope>NUCLEOTIDE SEQUENCE [LARGE SCALE GENOMIC DNA]</scope>
    <source>
        <strain evidence="8">MFLUCC 19-0629</strain>
    </source>
</reference>
<feature type="region of interest" description="Disordered" evidence="6">
    <location>
        <begin position="7"/>
        <end position="36"/>
    </location>
</feature>
<dbReference type="InterPro" id="IPR018170">
    <property type="entry name" value="Aldo/ket_reductase_CS"/>
</dbReference>
<dbReference type="AlphaFoldDB" id="A0AAX6MQQ7"/>
<dbReference type="PROSITE" id="PS00062">
    <property type="entry name" value="ALDOKETO_REDUCTASE_2"/>
    <property type="match status" value="1"/>
</dbReference>
<evidence type="ECO:0000259" key="7">
    <source>
        <dbReference type="Pfam" id="PF00248"/>
    </source>
</evidence>
<comment type="caution">
    <text evidence="8">The sequence shown here is derived from an EMBL/GenBank/DDBJ whole genome shotgun (WGS) entry which is preliminary data.</text>
</comment>
<dbReference type="PIRSF" id="PIRSF000097">
    <property type="entry name" value="AKR"/>
    <property type="match status" value="1"/>
</dbReference>
<proteinExistence type="inferred from homology"/>
<dbReference type="PANTHER" id="PTHR43827:SF3">
    <property type="entry name" value="NADP-DEPENDENT OXIDOREDUCTASE DOMAIN-CONTAINING PROTEIN"/>
    <property type="match status" value="1"/>
</dbReference>
<keyword evidence="2" id="KW-0521">NADP</keyword>
<name>A0AAX6MQQ7_9PEZI</name>
<dbReference type="GO" id="GO:0016652">
    <property type="term" value="F:oxidoreductase activity, acting on NAD(P)H as acceptor"/>
    <property type="evidence" value="ECO:0007669"/>
    <property type="project" value="InterPro"/>
</dbReference>
<dbReference type="PANTHER" id="PTHR43827">
    <property type="entry name" value="2,5-DIKETO-D-GLUCONIC ACID REDUCTASE"/>
    <property type="match status" value="1"/>
</dbReference>
<dbReference type="FunFam" id="3.20.20.100:FF:000002">
    <property type="entry name" value="2,5-diketo-D-gluconic acid reductase A"/>
    <property type="match status" value="1"/>
</dbReference>
<dbReference type="Proteomes" id="UP001369815">
    <property type="component" value="Unassembled WGS sequence"/>
</dbReference>
<feature type="domain" description="NADP-dependent oxidoreductase" evidence="7">
    <location>
        <begin position="56"/>
        <end position="298"/>
    </location>
</feature>
<gene>
    <name evidence="8" type="ORF">Daesc_002588</name>
</gene>
<evidence type="ECO:0000256" key="5">
    <source>
        <dbReference type="PIRSR" id="PIRSR000097-3"/>
    </source>
</evidence>
<dbReference type="Gene3D" id="3.20.20.100">
    <property type="entry name" value="NADP-dependent oxidoreductase domain"/>
    <property type="match status" value="1"/>
</dbReference>
<evidence type="ECO:0000256" key="1">
    <source>
        <dbReference type="ARBA" id="ARBA00007905"/>
    </source>
</evidence>
<dbReference type="InterPro" id="IPR044494">
    <property type="entry name" value="AKR3C2/3"/>
</dbReference>
<dbReference type="GO" id="GO:0016616">
    <property type="term" value="F:oxidoreductase activity, acting on the CH-OH group of donors, NAD or NADP as acceptor"/>
    <property type="evidence" value="ECO:0007669"/>
    <property type="project" value="UniProtKB-ARBA"/>
</dbReference>
<dbReference type="InterPro" id="IPR020471">
    <property type="entry name" value="AKR"/>
</dbReference>
<evidence type="ECO:0000256" key="3">
    <source>
        <dbReference type="ARBA" id="ARBA00023002"/>
    </source>
</evidence>
<feature type="active site" description="Proton donor" evidence="4">
    <location>
        <position position="85"/>
    </location>
</feature>
<accession>A0AAX6MQQ7</accession>
<evidence type="ECO:0000256" key="4">
    <source>
        <dbReference type="PIRSR" id="PIRSR000097-1"/>
    </source>
</evidence>
<dbReference type="InterPro" id="IPR023210">
    <property type="entry name" value="NADP_OxRdtase_dom"/>
</dbReference>
<dbReference type="PRINTS" id="PR00069">
    <property type="entry name" value="ALDKETRDTASE"/>
</dbReference>
<sequence length="318" mass="35016">MIMYTQVDSNDARFRSDASGVGPKQTSSSSVAPLPTLKLNDGNEMPMVAYGLGMAFSQADTEHIVNSALRGIRGGFNHLDAAEAYGNEKGLGIAIRNSGVPRSQLYITTKVWTVATTVKAAFEASLERLGVDYVDLYLVGWPQIADTPDRLQQIWAEVEAIKQSGKAKSIGVSNFLQDHLQTILKTAKIKPAVNQIEYHPYLQHGNLIDFHRQNGIATAAYSPLTAITKARPGPVDGIFASLARKYGVSDAEIALRWAIDQDIAVVTTSTSEERLYSLRRKLPSFKLTSSEIAEITELGKRKHFRGFFNDIFAPEDRR</sequence>
<dbReference type="CDD" id="cd19120">
    <property type="entry name" value="AKR_AKR3C2-3"/>
    <property type="match status" value="1"/>
</dbReference>
<dbReference type="Pfam" id="PF00248">
    <property type="entry name" value="Aldo_ket_red"/>
    <property type="match status" value="1"/>
</dbReference>
<evidence type="ECO:0000256" key="2">
    <source>
        <dbReference type="ARBA" id="ARBA00022857"/>
    </source>
</evidence>
<evidence type="ECO:0000313" key="9">
    <source>
        <dbReference type="Proteomes" id="UP001369815"/>
    </source>
</evidence>
<evidence type="ECO:0000313" key="8">
    <source>
        <dbReference type="EMBL" id="KAK6954959.1"/>
    </source>
</evidence>
<dbReference type="EMBL" id="JBANMG010000003">
    <property type="protein sequence ID" value="KAK6954959.1"/>
    <property type="molecule type" value="Genomic_DNA"/>
</dbReference>
<organism evidence="8 9">
    <name type="scientific">Daldinia eschscholtzii</name>
    <dbReference type="NCBI Taxonomy" id="292717"/>
    <lineage>
        <taxon>Eukaryota</taxon>
        <taxon>Fungi</taxon>
        <taxon>Dikarya</taxon>
        <taxon>Ascomycota</taxon>
        <taxon>Pezizomycotina</taxon>
        <taxon>Sordariomycetes</taxon>
        <taxon>Xylariomycetidae</taxon>
        <taxon>Xylariales</taxon>
        <taxon>Hypoxylaceae</taxon>
        <taxon>Daldinia</taxon>
    </lineage>
</organism>
<evidence type="ECO:0000256" key="6">
    <source>
        <dbReference type="SAM" id="MobiDB-lite"/>
    </source>
</evidence>
<dbReference type="SUPFAM" id="SSF51430">
    <property type="entry name" value="NAD(P)-linked oxidoreductase"/>
    <property type="match status" value="1"/>
</dbReference>
<keyword evidence="9" id="KW-1185">Reference proteome</keyword>